<reference evidence="3 4" key="1">
    <citation type="submission" date="2018-10" db="EMBL/GenBank/DDBJ databases">
        <title>Tessaracoccus antarcticuss sp. nov., isolated from sediment.</title>
        <authorList>
            <person name="Zhou L.Y."/>
            <person name="Du Z.J."/>
        </authorList>
    </citation>
    <scope>NUCLEOTIDE SEQUENCE [LARGE SCALE GENOMIC DNA]</scope>
    <source>
        <strain evidence="3 4">JDX10</strain>
    </source>
</reference>
<proteinExistence type="predicted"/>
<sequence>MYTTLAIHGYRSLRDVVVRLGRVTVVLGPNGAGKSNLYKALRLLAACGQGDVAGSLAREGGLDSVLWAGPESLAAARRGHAVQGTLRRGPISLKLGVGGDSLSYLVDLGLPVPGETLFNRDPEIKREAVWVGPIMRPATLLARRKRSQVDVRDDGPWQTLEDRLPTHASLLSGAALRELRVLRDELASWRFYDALRVDAGSPARQPRVGTRTWALDHDGSDLAAALQTIIERGREPLAEAVADAFDGAQLGVVNSDGLFDVALQQPGMLRPLRSAELSDGTLRHLMWLAAFLAPNRPPLMAVNEPENSLHPGLLGPLGRLIARASTDTQLVVVTHSLALVEHLRVALAEHGRSDDLEVIELAKNLGETIVRDQGLLSRPPWEWGSR</sequence>
<dbReference type="InterPro" id="IPR027417">
    <property type="entry name" value="P-loop_NTPase"/>
</dbReference>
<dbReference type="PANTHER" id="PTHR32182:SF25">
    <property type="entry name" value="SLR1056 PROTEIN"/>
    <property type="match status" value="1"/>
</dbReference>
<gene>
    <name evidence="3" type="ORF">EAX62_07540</name>
</gene>
<dbReference type="GO" id="GO:0005524">
    <property type="term" value="F:ATP binding"/>
    <property type="evidence" value="ECO:0007669"/>
    <property type="project" value="UniProtKB-KW"/>
</dbReference>
<feature type="domain" description="ATPase AAA-type core" evidence="2">
    <location>
        <begin position="23"/>
        <end position="341"/>
    </location>
</feature>
<dbReference type="InterPro" id="IPR003959">
    <property type="entry name" value="ATPase_AAA_core"/>
</dbReference>
<dbReference type="EMBL" id="REFW01000002">
    <property type="protein sequence ID" value="RMB59621.1"/>
    <property type="molecule type" value="Genomic_DNA"/>
</dbReference>
<organism evidence="3 4">
    <name type="scientific">Tessaracoccus antarcticus</name>
    <dbReference type="NCBI Taxonomy" id="2479848"/>
    <lineage>
        <taxon>Bacteria</taxon>
        <taxon>Bacillati</taxon>
        <taxon>Actinomycetota</taxon>
        <taxon>Actinomycetes</taxon>
        <taxon>Propionibacteriales</taxon>
        <taxon>Propionibacteriaceae</taxon>
        <taxon>Tessaracoccus</taxon>
    </lineage>
</organism>
<dbReference type="Proteomes" id="UP000275256">
    <property type="component" value="Unassembled WGS sequence"/>
</dbReference>
<keyword evidence="1" id="KW-0742">SOS response</keyword>
<dbReference type="GO" id="GO:0009432">
    <property type="term" value="P:SOS response"/>
    <property type="evidence" value="ECO:0007669"/>
    <property type="project" value="UniProtKB-KW"/>
</dbReference>
<dbReference type="OrthoDB" id="104167at2"/>
<dbReference type="RefSeq" id="WP_121901100.1">
    <property type="nucleotide sequence ID" value="NZ_REFW01000002.1"/>
</dbReference>
<comment type="caution">
    <text evidence="3">The sequence shown here is derived from an EMBL/GenBank/DDBJ whole genome shotgun (WGS) entry which is preliminary data.</text>
</comment>
<name>A0A3M0G3S8_9ACTN</name>
<keyword evidence="3" id="KW-0547">Nucleotide-binding</keyword>
<accession>A0A3M0G3S8</accession>
<keyword evidence="4" id="KW-1185">Reference proteome</keyword>
<evidence type="ECO:0000259" key="2">
    <source>
        <dbReference type="Pfam" id="PF13304"/>
    </source>
</evidence>
<dbReference type="GO" id="GO:0016887">
    <property type="term" value="F:ATP hydrolysis activity"/>
    <property type="evidence" value="ECO:0007669"/>
    <property type="project" value="InterPro"/>
</dbReference>
<dbReference type="InterPro" id="IPR014555">
    <property type="entry name" value="RecF-like"/>
</dbReference>
<dbReference type="PANTHER" id="PTHR32182">
    <property type="entry name" value="DNA REPLICATION AND REPAIR PROTEIN RECF"/>
    <property type="match status" value="1"/>
</dbReference>
<keyword evidence="3" id="KW-0067">ATP-binding</keyword>
<keyword evidence="1" id="KW-0227">DNA damage</keyword>
<dbReference type="PIRSF" id="PIRSF029347">
    <property type="entry name" value="RecF"/>
    <property type="match status" value="1"/>
</dbReference>
<protein>
    <submittedName>
        <fullName evidence="3">ATP-binding protein</fullName>
    </submittedName>
</protein>
<dbReference type="AlphaFoldDB" id="A0A3M0G3S8"/>
<evidence type="ECO:0000256" key="1">
    <source>
        <dbReference type="ARBA" id="ARBA00023236"/>
    </source>
</evidence>
<dbReference type="SUPFAM" id="SSF52540">
    <property type="entry name" value="P-loop containing nucleoside triphosphate hydrolases"/>
    <property type="match status" value="1"/>
</dbReference>
<dbReference type="Pfam" id="PF13304">
    <property type="entry name" value="AAA_21"/>
    <property type="match status" value="1"/>
</dbReference>
<dbReference type="FunFam" id="3.40.50.300:FF:002708">
    <property type="entry name" value="FeS assembly ATPase SufC"/>
    <property type="match status" value="1"/>
</dbReference>
<evidence type="ECO:0000313" key="4">
    <source>
        <dbReference type="Proteomes" id="UP000275256"/>
    </source>
</evidence>
<dbReference type="GO" id="GO:0006302">
    <property type="term" value="P:double-strand break repair"/>
    <property type="evidence" value="ECO:0007669"/>
    <property type="project" value="TreeGrafter"/>
</dbReference>
<evidence type="ECO:0000313" key="3">
    <source>
        <dbReference type="EMBL" id="RMB59621.1"/>
    </source>
</evidence>
<dbReference type="Gene3D" id="3.40.50.300">
    <property type="entry name" value="P-loop containing nucleotide triphosphate hydrolases"/>
    <property type="match status" value="2"/>
</dbReference>
<dbReference type="GO" id="GO:0000731">
    <property type="term" value="P:DNA synthesis involved in DNA repair"/>
    <property type="evidence" value="ECO:0007669"/>
    <property type="project" value="TreeGrafter"/>
</dbReference>